<feature type="domain" description="Flavoprotein" evidence="1">
    <location>
        <begin position="6"/>
        <end position="134"/>
    </location>
</feature>
<dbReference type="GO" id="GO:0015937">
    <property type="term" value="P:coenzyme A biosynthetic process"/>
    <property type="evidence" value="ECO:0007669"/>
    <property type="project" value="TreeGrafter"/>
</dbReference>
<evidence type="ECO:0000259" key="1">
    <source>
        <dbReference type="Pfam" id="PF02441"/>
    </source>
</evidence>
<proteinExistence type="predicted"/>
<dbReference type="Gene3D" id="3.40.50.1950">
    <property type="entry name" value="Flavin prenyltransferase-like"/>
    <property type="match status" value="1"/>
</dbReference>
<dbReference type="InterPro" id="IPR003382">
    <property type="entry name" value="Flavoprotein"/>
</dbReference>
<dbReference type="AlphaFoldDB" id="A0A919PE79"/>
<reference evidence="2" key="1">
    <citation type="submission" date="2021-01" db="EMBL/GenBank/DDBJ databases">
        <title>Whole genome shotgun sequence of Dactylosporangium siamense NBRC 106093.</title>
        <authorList>
            <person name="Komaki H."/>
            <person name="Tamura T."/>
        </authorList>
    </citation>
    <scope>NUCLEOTIDE SEQUENCE</scope>
    <source>
        <strain evidence="2">NBRC 106093</strain>
    </source>
</reference>
<comment type="caution">
    <text evidence="2">The sequence shown here is derived from an EMBL/GenBank/DDBJ whole genome shotgun (WGS) entry which is preliminary data.</text>
</comment>
<dbReference type="PANTHER" id="PTHR14359:SF6">
    <property type="entry name" value="PHOSPHOPANTOTHENOYLCYSTEINE DECARBOXYLASE"/>
    <property type="match status" value="1"/>
</dbReference>
<dbReference type="GO" id="GO:0071513">
    <property type="term" value="C:phosphopantothenoylcysteine decarboxylase complex"/>
    <property type="evidence" value="ECO:0007669"/>
    <property type="project" value="TreeGrafter"/>
</dbReference>
<gene>
    <name evidence="2" type="ORF">Dsi01nite_003550</name>
</gene>
<dbReference type="InterPro" id="IPR036551">
    <property type="entry name" value="Flavin_trans-like"/>
</dbReference>
<organism evidence="2 3">
    <name type="scientific">Dactylosporangium siamense</name>
    <dbReference type="NCBI Taxonomy" id="685454"/>
    <lineage>
        <taxon>Bacteria</taxon>
        <taxon>Bacillati</taxon>
        <taxon>Actinomycetota</taxon>
        <taxon>Actinomycetes</taxon>
        <taxon>Micromonosporales</taxon>
        <taxon>Micromonosporaceae</taxon>
        <taxon>Dactylosporangium</taxon>
    </lineage>
</organism>
<dbReference type="Proteomes" id="UP000660611">
    <property type="component" value="Unassembled WGS sequence"/>
</dbReference>
<evidence type="ECO:0000313" key="3">
    <source>
        <dbReference type="Proteomes" id="UP000660611"/>
    </source>
</evidence>
<evidence type="ECO:0000313" key="2">
    <source>
        <dbReference type="EMBL" id="GIG42314.1"/>
    </source>
</evidence>
<name>A0A919PE79_9ACTN</name>
<sequence length="176" mass="18536">MPVLYVIACGGRPAADLPDFVADAQRDGWVVCVVATPDGLKFLDAGKLEAQTGFPVRSRYKQPDEPDVLPPADAFVVAPATFNTVNKLAAGISDTLALGLLNEGIGLGRPVIAVPTPNVGLSNHPAFKASLRTLREWGVTVVFDPASVPPLDSDPTTPPPPFPWPALVDALRALPR</sequence>
<dbReference type="GO" id="GO:0004633">
    <property type="term" value="F:phosphopantothenoylcysteine decarboxylase activity"/>
    <property type="evidence" value="ECO:0007669"/>
    <property type="project" value="TreeGrafter"/>
</dbReference>
<dbReference type="GO" id="GO:0010181">
    <property type="term" value="F:FMN binding"/>
    <property type="evidence" value="ECO:0007669"/>
    <property type="project" value="TreeGrafter"/>
</dbReference>
<keyword evidence="3" id="KW-1185">Reference proteome</keyword>
<dbReference type="RefSeq" id="WP_239135612.1">
    <property type="nucleotide sequence ID" value="NZ_BAAAVW010000005.1"/>
</dbReference>
<dbReference type="SUPFAM" id="SSF52507">
    <property type="entry name" value="Homo-oligomeric flavin-containing Cys decarboxylases, HFCD"/>
    <property type="match status" value="1"/>
</dbReference>
<accession>A0A919PE79</accession>
<dbReference type="PANTHER" id="PTHR14359">
    <property type="entry name" value="HOMO-OLIGOMERIC FLAVIN CONTAINING CYS DECARBOXYLASE FAMILY"/>
    <property type="match status" value="1"/>
</dbReference>
<dbReference type="EMBL" id="BONQ01000013">
    <property type="protein sequence ID" value="GIG42314.1"/>
    <property type="molecule type" value="Genomic_DNA"/>
</dbReference>
<dbReference type="Pfam" id="PF02441">
    <property type="entry name" value="Flavoprotein"/>
    <property type="match status" value="1"/>
</dbReference>
<protein>
    <submittedName>
        <fullName evidence="2">Flavoprotein</fullName>
    </submittedName>
</protein>